<evidence type="ECO:0000256" key="5">
    <source>
        <dbReference type="ARBA" id="ARBA00023273"/>
    </source>
</evidence>
<organism evidence="10 11">
    <name type="scientific">Blyttiomyces helicus</name>
    <dbReference type="NCBI Taxonomy" id="388810"/>
    <lineage>
        <taxon>Eukaryota</taxon>
        <taxon>Fungi</taxon>
        <taxon>Fungi incertae sedis</taxon>
        <taxon>Chytridiomycota</taxon>
        <taxon>Chytridiomycota incertae sedis</taxon>
        <taxon>Chytridiomycetes</taxon>
        <taxon>Chytridiomycetes incertae sedis</taxon>
        <taxon>Blyttiomyces</taxon>
    </lineage>
</organism>
<feature type="compositionally biased region" description="Polar residues" evidence="6">
    <location>
        <begin position="4874"/>
        <end position="4891"/>
    </location>
</feature>
<keyword evidence="5" id="KW-0966">Cell projection</keyword>
<reference evidence="11" key="1">
    <citation type="journal article" date="2018" name="Nat. Microbiol.">
        <title>Leveraging single-cell genomics to expand the fungal tree of life.</title>
        <authorList>
            <person name="Ahrendt S.R."/>
            <person name="Quandt C.A."/>
            <person name="Ciobanu D."/>
            <person name="Clum A."/>
            <person name="Salamov A."/>
            <person name="Andreopoulos B."/>
            <person name="Cheng J.F."/>
            <person name="Woyke T."/>
            <person name="Pelin A."/>
            <person name="Henrissat B."/>
            <person name="Reynolds N.K."/>
            <person name="Benny G.L."/>
            <person name="Smith M.E."/>
            <person name="James T.Y."/>
            <person name="Grigoriev I.V."/>
        </authorList>
    </citation>
    <scope>NUCLEOTIDE SEQUENCE [LARGE SCALE GENOMIC DNA]</scope>
</reference>
<feature type="domain" description="HYDIN/VesB/CFA65-like Ig-like" evidence="7">
    <location>
        <begin position="727"/>
        <end position="821"/>
    </location>
</feature>
<accession>A0A4P9WNW0</accession>
<feature type="domain" description="CFAP65 seventh Ig-like" evidence="9">
    <location>
        <begin position="3832"/>
        <end position="3922"/>
    </location>
</feature>
<evidence type="ECO:0000256" key="4">
    <source>
        <dbReference type="ARBA" id="ARBA00023069"/>
    </source>
</evidence>
<dbReference type="Pfam" id="PF25249">
    <property type="entry name" value="Ig_CFAP65_7th"/>
    <property type="match status" value="1"/>
</dbReference>
<feature type="region of interest" description="Disordered" evidence="6">
    <location>
        <begin position="2521"/>
        <end position="2548"/>
    </location>
</feature>
<dbReference type="InterPro" id="IPR013783">
    <property type="entry name" value="Ig-like_fold"/>
</dbReference>
<dbReference type="InterPro" id="IPR033305">
    <property type="entry name" value="Hydin-like"/>
</dbReference>
<comment type="subcellular location">
    <subcellularLocation>
        <location evidence="1">Cell projection</location>
        <location evidence="1">Cilium</location>
    </subcellularLocation>
    <subcellularLocation>
        <location evidence="2">Cytoplasm</location>
    </subcellularLocation>
</comment>
<feature type="compositionally biased region" description="Low complexity" evidence="6">
    <location>
        <begin position="2394"/>
        <end position="2403"/>
    </location>
</feature>
<evidence type="ECO:0008006" key="12">
    <source>
        <dbReference type="Google" id="ProtNLM"/>
    </source>
</evidence>
<feature type="domain" description="HYDIN/VesB/CFA65-like Ig-like" evidence="7">
    <location>
        <begin position="623"/>
        <end position="722"/>
    </location>
</feature>
<dbReference type="InterPro" id="IPR027417">
    <property type="entry name" value="P-loop_NTPase"/>
</dbReference>
<gene>
    <name evidence="10" type="ORF">BDK51DRAFT_29881</name>
</gene>
<evidence type="ECO:0000256" key="1">
    <source>
        <dbReference type="ARBA" id="ARBA00004138"/>
    </source>
</evidence>
<dbReference type="InterPro" id="IPR059041">
    <property type="entry name" value="Ig_DLEC1_1"/>
</dbReference>
<name>A0A4P9WNW0_9FUNG</name>
<feature type="domain" description="HYDIN/VesB/CFA65-like Ig-like" evidence="7">
    <location>
        <begin position="4055"/>
        <end position="4154"/>
    </location>
</feature>
<dbReference type="Pfam" id="PF23277">
    <property type="entry name" value="Ig_Dlec1_1"/>
    <property type="match status" value="1"/>
</dbReference>
<keyword evidence="3" id="KW-0963">Cytoplasm</keyword>
<feature type="compositionally biased region" description="Basic and acidic residues" evidence="6">
    <location>
        <begin position="2304"/>
        <end position="2332"/>
    </location>
</feature>
<feature type="compositionally biased region" description="Polar residues" evidence="6">
    <location>
        <begin position="2266"/>
        <end position="2280"/>
    </location>
</feature>
<keyword evidence="11" id="KW-1185">Reference proteome</keyword>
<evidence type="ECO:0000256" key="6">
    <source>
        <dbReference type="SAM" id="MobiDB-lite"/>
    </source>
</evidence>
<evidence type="ECO:0000313" key="10">
    <source>
        <dbReference type="EMBL" id="RKO94829.1"/>
    </source>
</evidence>
<keyword evidence="4" id="KW-0969">Cilium</keyword>
<dbReference type="OrthoDB" id="442692at2759"/>
<feature type="domain" description="HYDIN/VesB/CFA65-like Ig-like" evidence="7">
    <location>
        <begin position="4273"/>
        <end position="4368"/>
    </location>
</feature>
<dbReference type="PANTHER" id="PTHR23053">
    <property type="entry name" value="DLEC1 DELETED IN LUNG AND ESOPHAGEAL CANCER 1"/>
    <property type="match status" value="1"/>
</dbReference>
<evidence type="ECO:0000256" key="3">
    <source>
        <dbReference type="ARBA" id="ARBA00022490"/>
    </source>
</evidence>
<dbReference type="Proteomes" id="UP000269721">
    <property type="component" value="Unassembled WGS sequence"/>
</dbReference>
<dbReference type="Gene3D" id="3.40.50.300">
    <property type="entry name" value="P-loop containing nucleotide triphosphate hydrolases"/>
    <property type="match status" value="1"/>
</dbReference>
<feature type="compositionally biased region" description="Basic and acidic residues" evidence="6">
    <location>
        <begin position="2281"/>
        <end position="2290"/>
    </location>
</feature>
<evidence type="ECO:0000259" key="9">
    <source>
        <dbReference type="Pfam" id="PF25249"/>
    </source>
</evidence>
<dbReference type="GO" id="GO:0005930">
    <property type="term" value="C:axoneme"/>
    <property type="evidence" value="ECO:0007669"/>
    <property type="project" value="TreeGrafter"/>
</dbReference>
<dbReference type="SUPFAM" id="SSF52540">
    <property type="entry name" value="P-loop containing nucleoside triphosphate hydrolases"/>
    <property type="match status" value="1"/>
</dbReference>
<feature type="compositionally biased region" description="Basic and acidic residues" evidence="6">
    <location>
        <begin position="4828"/>
        <end position="4872"/>
    </location>
</feature>
<evidence type="ECO:0000259" key="8">
    <source>
        <dbReference type="Pfam" id="PF23277"/>
    </source>
</evidence>
<protein>
    <recommendedName>
        <fullName evidence="12">MSP domain-containing protein</fullName>
    </recommendedName>
</protein>
<sequence length="4918" mass="545394">MLSSAQITTATHHYQIDFCFRDIRELDLFNSDDLTSVEVQTGIDGAKRALSYAVPKLKRWFPWHSSIVLDSQVVKVLDGLEQTARRELDQRETPRVFRPILTRETRFLERLGPTCTVQTPSPLVEMNSALAALPPLPAEKQSTPSTLPKYVQSLLPDHQEDTTAAHIAGAAESFSRPLSATDGDPSFSGPASEQNSLEPPRKRPSEYLAERLLSTDERIKRASWITKVPKIVELVGDVDGHVKGSEVPIDKPLFQPRPSVVMLQSYTPFRTYEIEIFFRNDDKVARRLQIEPINSPYFSIRGAKNDSLNSGKVAPGMEVLYFLRFIPEETTDYQYNLVCVSEREKFLLPIRATGARAILDFPDIVTFSNAPVRFPTPRTLYVRNVGNRPAKFVARVDPPFDVCCSPEAPRCGYLDVNESIQIEVIFNPERVGSFSREMCITYDDTGEEVFILLQGIAEDASIRLEKSTLRLDSTYITLSSIKSLKIFNRSSILAAFKWKELGTDGEESKFRQRKKMQLIQEEEKERLLFRHPLTNEPENTDLSLLSQKYKNRIREVEHDKLLFNDEVFRVDPKEGTIWPGSFVEVNFLFQPQTAGLHSRVVYCEVQGKELRLPLQLKGEGIGPKARFSYDILDIEDIFINRTHKYEVFIENRGEIDVHYTLKDSNTLFGPKFHFDPPEGVLRTGEEQAIRIVLHSDILGEFSEEFKFALQGSPDPLTLVFKGRVVGPTFHFDIPELDFGKLSYGFKTRSTVSLINTSNICMTYALRLPTDGEIANEEFEIEPAAGEIPALGRQVISVDFTPKRVKSYSMHLSVDVESVGEDLYQLPILAESIVPEIVLKQSSLDYGDCFLNNTYELWVELENCTEFDAKYELQSQEESAKSVYAYFSRNASGFIAGMSCHRIQLSIQIKRLGQVTFPIFIYVNGNEDMPLGVELTANGIGPNVIISPAELNWGKVAVLKNASMSLNIHNKSPIPAIFTCSTTADLSVFRVEPDAGTIAPWESADLVITGYLDDSLKFTDIVRIAVQSAGVYEVQLVARGQGTTITFEESLTNVDFKDVFSNRDCSREFTLINKGRRQQTLHWTAEEKRFGAKDSSFAWSPVFEVIPNRFTLKPNASQVIVVKGYSTKAIKCKETLTCQGTMDKDPTRRLILETTVIANFMSPMVEMSPTQLRFHSAHTSDEDLGLLSQNLVLRNTSTLPLHLSLKCPAPYSVEPAQIENALEPNASTIVTVRYDPAFNTDRISCKEQAKLILSYAEHPQRDFVELSSEVSYPNLLISNSAISFGCIPNNTEQKRTFNMTNCSALPVTYSWSFVDGAVSHDNATSVPIHQVFDIIPLHGLLKPGDSEQVEVTFFGHGGSKFSTLALCDVKGGPKYPVSMQGEASEIDYEFDRQVIDFGTQHYQDILEQEIMLSNAGQVAFDFSTIIFPDSSLAQKLLVSPAIGSIPPHGKQKIVVRFCACVPDMVDDNFFIQIAHFEPVKIRIMGLGIFPRIALNLPRVPDERFEGLLVEAKAMIGKHIKGHAVDGIMDKARPTADPADQDIEAEAERMLLKEKMTDFLAKMGEDVRQRSAPVLKGKFIGSSIILYKHQQKTAKEKKHHSISESSHVKLNKYICDFGNVIRNTHKKKTIRITNRGLYSMSFSLDKTLLTGTGFGIDPEKVKSLPGAPHFESVDFQVTFQARSLSGAGELGVAEVELPISVTGGPTSILVLRADVTVPDLNLSSSEIDFSEVLCGQRKTVTIQMHNMNNVACEWTSLGSEVVQNGSKKPKKKPGVAVLKEFELIPAFGLLQPGEKTLAQVRFAPVEEKEYNETMPIKITMNAKPIPLRLFGKGIKPVISFDPETLTMGPILPSSDGIESHFYAHNPTNYPVEIYSLEFDQQYLEEEEYLKHLDGYDNGALFLRPAREPGCQLPENLVEAAKQKIQQEKGLKESGAMDPKLASVTEAGVGELIETSALSAMVSHSKAGRSYTGLPSLPAVTVAANAGASTGVPSNPGDAPTPDLQVNVLLHGPPFSGRTTQARRICKTYGHAYIRIDDAIEGSGSFDGSGNGSGAAGPTKEGARVAVPGAAGANPDTDESSAAARTVPDDMEPFRSEHYDTFEEHAPLPEELIVDILRARFQKDDCSRGVVVDGLESKFSNNPTSLLKAVMRALSERGRKTLFFHIGLDVSHIRERESSSQRFSGDRDTDSMQIHECTEDEYDLMGEAEKEAYDRTMWKYKRRMKELQDRKKLERRHWEEEVAMRLGEKKPDEDGKGPKAKKNRRINVGNRSGTDNKAAPSNKSDGRGLRSDGKGGAASPKQQSQKRAADKDRDRGDRDKGDKAERDREVIEDSSSRFTLSDGADAFLYESTYRRFDMYSSTIDNILTLIRDGEKAISTRPLPNSATPEKKAQKGKAAGTVGAGPASAVASSSASIGYAADVGASSMTMSSFDGDQHGDDGAPPWFHDISGTFAEESVFKSIAEHLPAPAKSEESKEASDSIPPPFVEQIVLFPPERPDIQPHSRYFTLMPPAPALDADDDVSAAVDTTTPGAQPLSASPGSSGAAAGGAGNGASGVGGAGGGVGANGRRSRMAAKLQEDSKIVNEQEDDADKEDIKRFRWVVQPRERKELVVKLNSLDVGKFEQTLNFEIMGARGRYALHCIGHCHYSQIVGDPRKIFSKWRKVKEEKSIIHGEFVIATGTYEFGPLVFSKAKEKYMEKYPENHAILNITNAGPHEIKVLFSLKNDIKGDIFFHDCQQGMDLAPGQTLPFSVWAYPRNLSHFEDMLIICVKDNPEPYLFKLSCVGVKPELEIDKKVLTFDRMLLGRSERREIKIKNNTLIPVLWKLTGTEQLSEEFTVGPLEGILESFQEGFISAEFKGTRPGTHKKLIKLEVNDVDKIGGNLAEQGTAIVVTAEAFDISTDLHFQKGNEGGLDFGVLKVYEEGKQSCTLKNKGKYEVGYRFIFDNKEFSELFTITPQQALMPASDKSFTVQFIFKTSREMHIKDNTSCKCQIYEPTTGEVTATIPVKLSARAVFSKFSILPVRDLNFGAMAYGTKATRQFTIDNAGEFDFRYSIYKLLAGATDKVSGKLRTNSRASRGGGRASSPPTTKSPNRKEMVKQTDALNFGTFTVFPTSGIITAGNKQLITVEFHSDTPGSFEEIAALDISDRSPSDYSDVLEYRLIGESCVSGINTTDFASIFEEQTVCKRLELFNTQGNVYAEEDRVFYFGAYLANQAVQVRFKISNPFKIPCDVTMSTKPRSKTKSDAADFAFDCDPKKISIPSHEYRYVTVTFTPTSIQSYAGIFEAVVDSVAEIKAKALSFELRGEGTLPRVLIEKPSLKLKSGVSLLKFRRLLVGTSQTLPIALKNEGIIPAKVKLEWLYRETEDIECSQTNVYLSLKPQEMRAIEIVCRPSAVRRVEAELKVRVIDNNFEDAIVQITGEGYLDDLTFDNLPNDAENEITFGECFVNESKLVTFNVTNHSNDYLRIAFSEHPDVTFVPTVFHAKPKAQREISVSFLPTQPLELKSVPVPVRSTRIRYFGQPPDVDWDDRMRAVRWLLDNSPRGAGPRKVIEAQPEPAHDSHGSTAIEHSVTLSAFADFSSYECDVSDIAFKSTMMFQTRVYRFLLKNSGKVLLRYAFSICAGDNTLVEQESDACPFSIVPSLGSVEVGDAVSVTVRFSPQDVGDYNFTLICSIANLPSGHRPLLINLRGKSLRPFCHFELADSDYISSERRNVELSVANGIPSSLEQGTRVIEFGSCGVKVRNTKRFYLVNPTSINYNFEWAHQDGSDARVFRCLTPKGLVMSEKKFEIAFEFFPETVEIKESLWRFNIVGHNISIPFLLVGQAMEPNVFMDRASVNFKSLLVGRQLKETVKLINNESIPFSFAFSETSFELGNEGTPVLRFSPTAGTVGANSEMPIEIIFSPSAEKMFNFNLLCNIRKKPTPVAINIKGEGYDIHESLQSELADGTVFELASGATADNTIDFGEVQINEKRLKRIAIVNSGKFNFDFSWKLLSKSGGTIFINRDFGTVAKGERVYCEVAFMPTTTISLKGVKAVCQIANGRSYPLTITGSGCRPLLKLSKTTHDFGTQFTYKPGMGPMTTSVQITNEDVKDISFDVIFPDSNTFDVQRGPSTLAPGETTSLDVTFYPREPRLYVENLKVEINGLSTVNLAVSGEGAEFRVEPVHPDQRNVNFGAVRIGHVVTRTVKIINRSVIPATFQLGPASTLEALAGHSVTLTPQGECTLRPKGTLNLELKFQPQNRIPTFIEELFIEAPGISKPVFVVTGACQGIEVKLENETLPFGAAVQKSSTSRRIQLQNVGDIGAKFRWDVAKFSPDFTISPPEGYISPGMDIPLEITFHPMELNPDIRYENLTCTVEGAQPLFLTLTGMCISQPVHSEAIKFSANVRSSDTKPIQLPINRTSTPWHIRPIIENDYWSGPEAIDIEPQEGPKTYYLTFTPLDMTGSGDGGRHEGSIFFPIPDGTGMLYKLYGTTEKPQALATITRDVPCKTLYTEVLAVTNWLKRPQRFKVIMEVNKPDPSVILKGHDFIDVPGLLTKEYKLSFYAYKEGTTNAKIVFRNEATQEFLWYNIVFKSTPPGVISTIEMTTSVRQLSTKDIMIVNPLPAVVSFTASCSHPDISLPHSFTLQPRKPLLPILSAEGTCTLEYLPLQAREGTARLTLNSPDLGIYQYDLKLVSTPAGPDRSLHFKVGLGGNQTQTFRFISYAKSKTEYTCKIDNPDFTVERTIYAPSAPTGGVEVNLEVTYEPSRLGDVRTQLLVSSSAGGDYGPIVVKPGSTASVGFKNVFSIAATFNFVVDNPAFQVKAAEVIAPKKTVAILITYKQPTGPGERPEREEGTRRERSERGERPAERAERERLERAERAERAERDRAEKVSGTSHGGSKTPSAVSATVSKVGKLSVTHAGSPVAWTFYLTVPSDQ</sequence>
<feature type="region of interest" description="Disordered" evidence="6">
    <location>
        <begin position="176"/>
        <end position="205"/>
    </location>
</feature>
<feature type="region of interest" description="Disordered" evidence="6">
    <location>
        <begin position="2064"/>
        <end position="2090"/>
    </location>
</feature>
<evidence type="ECO:0000259" key="7">
    <source>
        <dbReference type="Pfam" id="PF22544"/>
    </source>
</evidence>
<feature type="domain" description="HYDIN/VesB/CFA65-like Ig-like" evidence="7">
    <location>
        <begin position="357"/>
        <end position="455"/>
    </location>
</feature>
<proteinExistence type="predicted"/>
<feature type="domain" description="Deleted in lung and esophageal cancer protein 1 Ig-like" evidence="8">
    <location>
        <begin position="254"/>
        <end position="342"/>
    </location>
</feature>
<dbReference type="GO" id="GO:0003341">
    <property type="term" value="P:cilium movement"/>
    <property type="evidence" value="ECO:0007669"/>
    <property type="project" value="TreeGrafter"/>
</dbReference>
<dbReference type="InterPro" id="IPR053879">
    <property type="entry name" value="HYDIN_VesB_CFA65-like_Ig"/>
</dbReference>
<feature type="compositionally biased region" description="Low complexity" evidence="6">
    <location>
        <begin position="2521"/>
        <end position="2542"/>
    </location>
</feature>
<dbReference type="Pfam" id="PF22544">
    <property type="entry name" value="HYDIN_VesB_CFA65-like_Ig"/>
    <property type="match status" value="5"/>
</dbReference>
<dbReference type="InterPro" id="IPR057470">
    <property type="entry name" value="Ig_CFAP65_7th"/>
</dbReference>
<dbReference type="GO" id="GO:1904158">
    <property type="term" value="P:axonemal central apparatus assembly"/>
    <property type="evidence" value="ECO:0007669"/>
    <property type="project" value="TreeGrafter"/>
</dbReference>
<evidence type="ECO:0000256" key="2">
    <source>
        <dbReference type="ARBA" id="ARBA00004496"/>
    </source>
</evidence>
<dbReference type="EMBL" id="KZ993812">
    <property type="protein sequence ID" value="RKO94829.1"/>
    <property type="molecule type" value="Genomic_DNA"/>
</dbReference>
<dbReference type="Gene3D" id="2.60.40.10">
    <property type="entry name" value="Immunoglobulins"/>
    <property type="match status" value="25"/>
</dbReference>
<feature type="region of interest" description="Disordered" evidence="6">
    <location>
        <begin position="3068"/>
        <end position="3093"/>
    </location>
</feature>
<feature type="region of interest" description="Disordered" evidence="6">
    <location>
        <begin position="2375"/>
        <end position="2403"/>
    </location>
</feature>
<dbReference type="PANTHER" id="PTHR23053:SF0">
    <property type="entry name" value="HYDROCEPHALUS-INDUCING PROTEIN HOMOLOG"/>
    <property type="match status" value="1"/>
</dbReference>
<evidence type="ECO:0000313" key="11">
    <source>
        <dbReference type="Proteomes" id="UP000269721"/>
    </source>
</evidence>
<feature type="region of interest" description="Disordered" evidence="6">
    <location>
        <begin position="4820"/>
        <end position="4892"/>
    </location>
</feature>
<feature type="region of interest" description="Disordered" evidence="6">
    <location>
        <begin position="2246"/>
        <end position="2333"/>
    </location>
</feature>